<proteinExistence type="predicted"/>
<dbReference type="AlphaFoldDB" id="A0A1Y0HN44"/>
<evidence type="ECO:0000256" key="1">
    <source>
        <dbReference type="SAM" id="Phobius"/>
    </source>
</evidence>
<dbReference type="RefSeq" id="WP_087439260.1">
    <property type="nucleotide sequence ID" value="NZ_CP021416.1"/>
</dbReference>
<reference evidence="3" key="1">
    <citation type="submission" date="2017-05" db="EMBL/GenBank/DDBJ databases">
        <title>Dechlorination kinetics govern the competition between two new strains of the genus Sulfurospirillum.</title>
        <authorList>
            <person name="Buttet G.F."/>
            <person name="Murray A.M."/>
            <person name="Goris T."/>
            <person name="Burion M."/>
            <person name="Lin B."/>
            <person name="Rolle M."/>
            <person name="Maillard J."/>
        </authorList>
    </citation>
    <scope>NUCLEOTIDE SEQUENCE [LARGE SCALE GENOMIC DNA]</scope>
    <source>
        <strain evidence="3">SL2-1</strain>
    </source>
</reference>
<sequence>MTFHFGVLPASQAYNITNLPFVSIFKTLLRLITSEDNTALLGLFIFITITALSIILSYIKMFKNKKYIPIFFYGILIISLGDTVMLYYRDFLKAITIFIALLPILVIGFNKKIIIFVYGILIISVLFSLEEYPFVRGDGFEPLGFTVDIANSYNATALTNFNSKLEILDSSSTRYIKKLLNIDKEILTVKIKNNSNQIWFANANKDGNYATMLTYHFFKVGNLSHPIGGDYRSKLSKNILPNDESIEKMIIYYPKEKGKYILRITLLQHPVAFFYNVGGAFKDIAIEVK</sequence>
<dbReference type="KEGG" id="suls:Sdiek1_2371"/>
<name>A0A1Y0HN44_9BACT</name>
<protein>
    <submittedName>
        <fullName evidence="2">Uncharacterized protein</fullName>
    </submittedName>
</protein>
<dbReference type="OrthoDB" id="1808602at2"/>
<dbReference type="Proteomes" id="UP000196005">
    <property type="component" value="Chromosome"/>
</dbReference>
<keyword evidence="3" id="KW-1185">Reference proteome</keyword>
<gene>
    <name evidence="2" type="ORF">Sdiek1_2371</name>
</gene>
<keyword evidence="1" id="KW-1133">Transmembrane helix</keyword>
<accession>A0A1Y0HN44</accession>
<dbReference type="EMBL" id="CP021416">
    <property type="protein sequence ID" value="ARU49521.1"/>
    <property type="molecule type" value="Genomic_DNA"/>
</dbReference>
<feature type="transmembrane region" description="Helical" evidence="1">
    <location>
        <begin position="39"/>
        <end position="58"/>
    </location>
</feature>
<keyword evidence="1" id="KW-0472">Membrane</keyword>
<evidence type="ECO:0000313" key="2">
    <source>
        <dbReference type="EMBL" id="ARU49521.1"/>
    </source>
</evidence>
<feature type="transmembrane region" description="Helical" evidence="1">
    <location>
        <begin position="70"/>
        <end position="88"/>
    </location>
</feature>
<keyword evidence="1" id="KW-0812">Transmembrane</keyword>
<organism evidence="2 3">
    <name type="scientific">Sulfurospirillum diekertiae</name>
    <dbReference type="NCBI Taxonomy" id="1854492"/>
    <lineage>
        <taxon>Bacteria</taxon>
        <taxon>Pseudomonadati</taxon>
        <taxon>Campylobacterota</taxon>
        <taxon>Epsilonproteobacteria</taxon>
        <taxon>Campylobacterales</taxon>
        <taxon>Sulfurospirillaceae</taxon>
        <taxon>Sulfurospirillum</taxon>
    </lineage>
</organism>
<evidence type="ECO:0000313" key="3">
    <source>
        <dbReference type="Proteomes" id="UP000196005"/>
    </source>
</evidence>
<feature type="transmembrane region" description="Helical" evidence="1">
    <location>
        <begin position="94"/>
        <end position="127"/>
    </location>
</feature>